<name>A0A2P6TN11_CHLSO</name>
<keyword evidence="1" id="KW-1015">Disulfide bond</keyword>
<sequence length="369" mass="39263">MPDAEKTFKNANETQRPLQIYKDGFFQTVYGHTGGVPLAWFAVVACRNLGFDAGELYAWNSDGRATITDIECSGNSTAIGECPLTVAPEQSSKELFVVGARCYNTTDPPEDGSFRLSNCHEGLPEIALDGVCGSICTADDLNQRLNNYQVMCKLAKVPWRWDLAHLSGPYASGPKWASPVFVRKLACKGSESSILDCDFEMADPNDWHALQWITTRMKSAQEQLAQIGRAFAVVNTTACSPELATAVKQIPPRCRYALASLNVTSGMMDFQYLFGSCGVGFSETALDAGMAPGCAAAAGSIWGTGVYTGRSAVCRAAIRAGVIKDAGGNFAVMYVPGQTAYKGGVANGVGSIPLGAWNASFVPAQMPAV</sequence>
<dbReference type="Pfam" id="PF03815">
    <property type="entry name" value="LCCL"/>
    <property type="match status" value="1"/>
</dbReference>
<organism evidence="3 4">
    <name type="scientific">Chlorella sorokiniana</name>
    <name type="common">Freshwater green alga</name>
    <dbReference type="NCBI Taxonomy" id="3076"/>
    <lineage>
        <taxon>Eukaryota</taxon>
        <taxon>Viridiplantae</taxon>
        <taxon>Chlorophyta</taxon>
        <taxon>core chlorophytes</taxon>
        <taxon>Trebouxiophyceae</taxon>
        <taxon>Chlorellales</taxon>
        <taxon>Chlorellaceae</taxon>
        <taxon>Chlorella clade</taxon>
        <taxon>Chlorella</taxon>
    </lineage>
</organism>
<keyword evidence="4" id="KW-1185">Reference proteome</keyword>
<evidence type="ECO:0000313" key="4">
    <source>
        <dbReference type="Proteomes" id="UP000239899"/>
    </source>
</evidence>
<reference evidence="3 4" key="1">
    <citation type="journal article" date="2018" name="Plant J.">
        <title>Genome sequences of Chlorella sorokiniana UTEX 1602 and Micractinium conductrix SAG 241.80: implications to maltose excretion by a green alga.</title>
        <authorList>
            <person name="Arriola M.B."/>
            <person name="Velmurugan N."/>
            <person name="Zhang Y."/>
            <person name="Plunkett M.H."/>
            <person name="Hondzo H."/>
            <person name="Barney B.M."/>
        </authorList>
    </citation>
    <scope>NUCLEOTIDE SEQUENCE [LARGE SCALE GENOMIC DNA]</scope>
    <source>
        <strain evidence="4">UTEX 1602</strain>
    </source>
</reference>
<gene>
    <name evidence="3" type="ORF">C2E21_6010</name>
</gene>
<dbReference type="Gene3D" id="2.170.130.20">
    <property type="entry name" value="LCCL-like domain"/>
    <property type="match status" value="1"/>
</dbReference>
<dbReference type="Proteomes" id="UP000239899">
    <property type="component" value="Unassembled WGS sequence"/>
</dbReference>
<evidence type="ECO:0000256" key="1">
    <source>
        <dbReference type="ARBA" id="ARBA00023157"/>
    </source>
</evidence>
<dbReference type="PANTHER" id="PTHR31331:SF1">
    <property type="entry name" value="CYSTEINE RICH SECRETORY PROTEIN LCCL DOMAIN CONTAINING 2"/>
    <property type="match status" value="1"/>
</dbReference>
<dbReference type="SUPFAM" id="SSF69848">
    <property type="entry name" value="LCCL domain"/>
    <property type="match status" value="1"/>
</dbReference>
<dbReference type="PANTHER" id="PTHR31331">
    <property type="entry name" value="LCCL DOMAIN PROTEIN (AFU_ORTHOLOGUE AFUA_5G08630)"/>
    <property type="match status" value="1"/>
</dbReference>
<evidence type="ECO:0000313" key="3">
    <source>
        <dbReference type="EMBL" id="PRW45710.1"/>
    </source>
</evidence>
<dbReference type="STRING" id="3076.A0A2P6TN11"/>
<dbReference type="GO" id="GO:0016020">
    <property type="term" value="C:membrane"/>
    <property type="evidence" value="ECO:0007669"/>
    <property type="project" value="InterPro"/>
</dbReference>
<comment type="caution">
    <text evidence="3">The sequence shown here is derived from an EMBL/GenBank/DDBJ whole genome shotgun (WGS) entry which is preliminary data.</text>
</comment>
<dbReference type="SUPFAM" id="SSF56487">
    <property type="entry name" value="SRCR-like"/>
    <property type="match status" value="2"/>
</dbReference>
<dbReference type="EMBL" id="LHPG02000011">
    <property type="protein sequence ID" value="PRW45710.1"/>
    <property type="molecule type" value="Genomic_DNA"/>
</dbReference>
<protein>
    <submittedName>
        <fullName evidence="3">Vitrin</fullName>
    </submittedName>
</protein>
<dbReference type="OrthoDB" id="10070753at2759"/>
<feature type="domain" description="LCCL" evidence="2">
    <location>
        <begin position="293"/>
        <end position="361"/>
    </location>
</feature>
<dbReference type="AlphaFoldDB" id="A0A2P6TN11"/>
<dbReference type="PROSITE" id="PS50820">
    <property type="entry name" value="LCCL"/>
    <property type="match status" value="1"/>
</dbReference>
<accession>A0A2P6TN11</accession>
<dbReference type="SMART" id="SM00603">
    <property type="entry name" value="LCCL"/>
    <property type="match status" value="1"/>
</dbReference>
<dbReference type="InterPro" id="IPR051957">
    <property type="entry name" value="CRISP-LCCL_domain"/>
</dbReference>
<proteinExistence type="predicted"/>
<dbReference type="InterPro" id="IPR036772">
    <property type="entry name" value="SRCR-like_dom_sf"/>
</dbReference>
<dbReference type="InterPro" id="IPR004043">
    <property type="entry name" value="LCCL"/>
</dbReference>
<dbReference type="Gene3D" id="3.10.250.10">
    <property type="entry name" value="SRCR-like domain"/>
    <property type="match status" value="2"/>
</dbReference>
<dbReference type="InterPro" id="IPR036609">
    <property type="entry name" value="LCCL_sf"/>
</dbReference>
<evidence type="ECO:0000259" key="2">
    <source>
        <dbReference type="PROSITE" id="PS50820"/>
    </source>
</evidence>